<name>A9ZMZ3_LYCCN</name>
<evidence type="ECO:0000256" key="1">
    <source>
        <dbReference type="ARBA" id="ARBA00009995"/>
    </source>
</evidence>
<dbReference type="InterPro" id="IPR050481">
    <property type="entry name" value="UDP-glycosyltransf_plant"/>
</dbReference>
<organism evidence="5">
    <name type="scientific">Lycium chinense</name>
    <name type="common">Chinese wolfberry</name>
    <dbReference type="NCBI Taxonomy" id="112883"/>
    <lineage>
        <taxon>Eukaryota</taxon>
        <taxon>Viridiplantae</taxon>
        <taxon>Streptophyta</taxon>
        <taxon>Embryophyta</taxon>
        <taxon>Tracheophyta</taxon>
        <taxon>Spermatophyta</taxon>
        <taxon>Magnoliopsida</taxon>
        <taxon>eudicotyledons</taxon>
        <taxon>Gunneridae</taxon>
        <taxon>Pentapetalae</taxon>
        <taxon>asterids</taxon>
        <taxon>lamiids</taxon>
        <taxon>Solanales</taxon>
        <taxon>Solanaceae</taxon>
        <taxon>Solanoideae</taxon>
        <taxon>Lycieae</taxon>
        <taxon>Lycium</taxon>
    </lineage>
</organism>
<dbReference type="EMBL" id="AB293963">
    <property type="protein sequence ID" value="BAF96585.1"/>
    <property type="molecule type" value="mRNA"/>
</dbReference>
<dbReference type="Gene3D" id="3.40.50.2000">
    <property type="entry name" value="Glycogen Phosphorylase B"/>
    <property type="match status" value="2"/>
</dbReference>
<dbReference type="InterPro" id="IPR035595">
    <property type="entry name" value="UDP_glycos_trans_CS"/>
</dbReference>
<accession>A9ZMZ3</accession>
<dbReference type="CDD" id="cd03784">
    <property type="entry name" value="GT1_Gtf-like"/>
    <property type="match status" value="1"/>
</dbReference>
<dbReference type="PANTHER" id="PTHR48048:SF88">
    <property type="entry name" value="GLYCOSYLTRANSFERASE"/>
    <property type="match status" value="1"/>
</dbReference>
<dbReference type="CAZy" id="GT1">
    <property type="family name" value="Glycosyltransferase Family 1"/>
</dbReference>
<evidence type="ECO:0000313" key="5">
    <source>
        <dbReference type="EMBL" id="BAF96585.1"/>
    </source>
</evidence>
<comment type="similarity">
    <text evidence="1 3">Belongs to the UDP-glycosyltransferase family.</text>
</comment>
<evidence type="ECO:0000256" key="2">
    <source>
        <dbReference type="ARBA" id="ARBA00022679"/>
    </source>
</evidence>
<keyword evidence="2 3" id="KW-0808">Transferase</keyword>
<gene>
    <name evidence="5" type="primary">UGT71A12</name>
</gene>
<evidence type="ECO:0000256" key="4">
    <source>
        <dbReference type="RuleBase" id="RU362057"/>
    </source>
</evidence>
<dbReference type="PROSITE" id="PS00375">
    <property type="entry name" value="UDPGT"/>
    <property type="match status" value="1"/>
</dbReference>
<proteinExistence type="evidence at transcript level"/>
<dbReference type="Pfam" id="PF00201">
    <property type="entry name" value="UDPGT"/>
    <property type="match status" value="1"/>
</dbReference>
<dbReference type="SUPFAM" id="SSF53756">
    <property type="entry name" value="UDP-Glycosyltransferase/glycogen phosphorylase"/>
    <property type="match status" value="1"/>
</dbReference>
<dbReference type="GO" id="GO:0035251">
    <property type="term" value="F:UDP-glucosyltransferase activity"/>
    <property type="evidence" value="ECO:0007669"/>
    <property type="project" value="InterPro"/>
</dbReference>
<reference evidence="5" key="1">
    <citation type="submission" date="2007-02" db="EMBL/GenBank/DDBJ databases">
        <title>glucosyltransferase homolog.</title>
        <authorList>
            <person name="Noguchi A."/>
            <person name="Ono E."/>
            <person name="Tanaka Y."/>
            <person name="Nakayama T."/>
        </authorList>
    </citation>
    <scope>NUCLEOTIDE SEQUENCE</scope>
</reference>
<keyword evidence="3" id="KW-0328">Glycosyltransferase</keyword>
<dbReference type="AlphaFoldDB" id="A9ZMZ3"/>
<sequence length="465" mass="51692">MGHLVSTVEMAKQLVDREDQLSITVLIMTLPTETKIPSYTKSLSSNYTSRIRLLELTQPETSVNMGSATHPMKFMSEFITSYKGRVKDAVADMFSSLSSVKLAGFVIDMFCTAMIDVANDFGVPSYLFYTSGAAMLGLQFHFQSLISQNVLSYLDSESEVLIPTYINPVPVKFLPGLILDNDEYSIMFLDLAGRFKETKGIMVNTFVEVESHALKALSDDEKIPPIYPVGPILNLGGGNDGHGEEYDSIMKWLDGQPNSSVVFLCFGSMGSFEEDQVKEVANALESSGYQFLWSLRQPPPKDKLQFPSEFENLEEVLPEGFLQRTKGRGKMIGWAPQVAILSHPSVGGFVSHCGWNSTLESVRSGVPMATWPMYAEQQSNAFQLVKDLEMAVEIKMDYRKDFMTINQPVLVKAEEIGNGIRQLMDLVNKIRAKVRKMKEKSEAAIMEGGSSYVALGNFVETVMKS</sequence>
<dbReference type="InterPro" id="IPR002213">
    <property type="entry name" value="UDP_glucos_trans"/>
</dbReference>
<dbReference type="EC" id="2.4.1.-" evidence="4"/>
<evidence type="ECO:0000256" key="3">
    <source>
        <dbReference type="RuleBase" id="RU003718"/>
    </source>
</evidence>
<dbReference type="FunFam" id="3.40.50.2000:FF:000056">
    <property type="entry name" value="Glycosyltransferase"/>
    <property type="match status" value="1"/>
</dbReference>
<protein>
    <recommendedName>
        <fullName evidence="4">Glycosyltransferase</fullName>
        <ecNumber evidence="4">2.4.1.-</ecNumber>
    </recommendedName>
</protein>
<dbReference type="PANTHER" id="PTHR48048">
    <property type="entry name" value="GLYCOSYLTRANSFERASE"/>
    <property type="match status" value="1"/>
</dbReference>